<evidence type="ECO:0000259" key="14">
    <source>
        <dbReference type="PROSITE" id="PS50989"/>
    </source>
</evidence>
<dbReference type="InterPro" id="IPR001882">
    <property type="entry name" value="Biotin_BS"/>
</dbReference>
<dbReference type="SUPFAM" id="SSF51246">
    <property type="entry name" value="Rudiment single hybrid motif"/>
    <property type="match status" value="1"/>
</dbReference>
<dbReference type="PANTHER" id="PTHR48095">
    <property type="entry name" value="PYRUVATE CARBOXYLASE SUBUNIT A"/>
    <property type="match status" value="1"/>
</dbReference>
<dbReference type="Gene3D" id="2.40.50.100">
    <property type="match status" value="1"/>
</dbReference>
<feature type="domain" description="CoA carboxyltransferase C-terminal" evidence="14">
    <location>
        <begin position="838"/>
        <end position="1080"/>
    </location>
</feature>
<dbReference type="InterPro" id="IPR000089">
    <property type="entry name" value="Biotin_lipoyl"/>
</dbReference>
<dbReference type="PROSITE" id="PS50979">
    <property type="entry name" value="BC"/>
    <property type="match status" value="1"/>
</dbReference>
<comment type="cofactor">
    <cofactor evidence="1">
        <name>biotin</name>
        <dbReference type="ChEBI" id="CHEBI:57586"/>
    </cofactor>
</comment>
<dbReference type="PROSITE" id="PS50975">
    <property type="entry name" value="ATP_GRASP"/>
    <property type="match status" value="1"/>
</dbReference>
<dbReference type="CDD" id="cd06850">
    <property type="entry name" value="biotinyl_domain"/>
    <property type="match status" value="1"/>
</dbReference>
<keyword evidence="5 9" id="KW-0547">Nucleotide-binding</keyword>
<evidence type="ECO:0000256" key="7">
    <source>
        <dbReference type="ARBA" id="ARBA00023267"/>
    </source>
</evidence>
<dbReference type="GO" id="GO:0005524">
    <property type="term" value="F:ATP binding"/>
    <property type="evidence" value="ECO:0007669"/>
    <property type="project" value="UniProtKB-UniRule"/>
</dbReference>
<dbReference type="InterPro" id="IPR013815">
    <property type="entry name" value="ATP_grasp_subdomain_1"/>
</dbReference>
<dbReference type="AlphaFoldDB" id="A0A9W6IQJ5"/>
<dbReference type="Proteomes" id="UP001143486">
    <property type="component" value="Unassembled WGS sequence"/>
</dbReference>
<dbReference type="PROSITE" id="PS50980">
    <property type="entry name" value="COA_CT_NTER"/>
    <property type="match status" value="1"/>
</dbReference>
<dbReference type="InterPro" id="IPR005482">
    <property type="entry name" value="Biotin_COase_C"/>
</dbReference>
<evidence type="ECO:0000256" key="8">
    <source>
        <dbReference type="ARBA" id="ARBA00023268"/>
    </source>
</evidence>
<dbReference type="SUPFAM" id="SSF56059">
    <property type="entry name" value="Glutathione synthetase ATP-binding domain-like"/>
    <property type="match status" value="1"/>
</dbReference>
<evidence type="ECO:0000256" key="5">
    <source>
        <dbReference type="ARBA" id="ARBA00022741"/>
    </source>
</evidence>
<dbReference type="PROSITE" id="PS50968">
    <property type="entry name" value="BIOTINYL_LIPOYL"/>
    <property type="match status" value="1"/>
</dbReference>
<dbReference type="Gene3D" id="3.90.226.10">
    <property type="entry name" value="2-enoyl-CoA Hydratase, Chain A, domain 1"/>
    <property type="match status" value="2"/>
</dbReference>
<dbReference type="GO" id="GO:0003989">
    <property type="term" value="F:acetyl-CoA carboxylase activity"/>
    <property type="evidence" value="ECO:0007669"/>
    <property type="project" value="UniProtKB-EC"/>
</dbReference>
<sequence>MTGLLVANRGEIAIRIARAAREVGLRIVMVHSSDEDAARHLDFGDVRHALPGRGAAAYLDIEALVAAASEHGCDAVHPGYGFLSESAAFSEACAQAGLIFVGPGPATLALLGDKARARDLARDHGVPVPEGLGGPVDAATVREFLRSLGQDGAVMLKAIAGGGGRGTRPVRDAAGIEAAFKACQAEAQASFGNPDLYVEELVEHARHIEIQILADRTGACIHAHERECTLQRNRQKLVEIAPSPTIDPDQRQAMTAAALRLAEASGVLGLATFEFLVRPDGRFAFIEANPRLQVEHTVTEAVTGLDLVQTQLRLAQGATLAELGLADGALPLRGIALQARINAEIVSDDGAVRPAAGQITRFEPPTGPGLRIDTAGHAGYRPNPAFDTLLAKLIVHSERGGFSALVARAKSALHEFRIEGCQTNRSLLAALLDRPEVLDGTADTAFADRVMSELVVSATALEADADQTAAADLSPPSAEAPLPAGQQAVRAPTSGVVVSVEVAAGDTMRAGQPVLIIEAMKMEHEVAAPADGVVANWRVGPGDPVTEDQCLGTFEPVEGLEDAAVDAAILDPDHIRPDLEEMLARRAELEDASRPDAVARRRSRNQRTARENVEDLCDPGSFMEYGAFNLAAQRSRRTPEELREKSPADGMIAGFGSINGDTFGEDASRCGVFAYDFTVFAGTQGAYNHKKKDRMIDLVARAGVPLVVFAEGGGGRPGETDTRLGLDIPTFARFAKLSGKVPLVGIVSGYCFAGNAALLGCADVIIATENASIGMGGPAMIEGGGLGVFKPGEVGPVDMQRRNGVIDIVVADEAEAVVAAKRYLSYFQGRVTDFEAHDPRRLRSLIPENRMRVYDIREVIDQLADVDSVLELKPDFGRAAITALVRVGGRPMGLIANDPQVISGAIDADAASKMTDFLTLCDSHGLPVLSLCDTPGFMVGPDVEAKGQVRKACRLFIAGAQLSVPLFSVVVRKAYGLGAQAMVGGCFHSPFFAVAWPTGEFGAMGLEGAVRLGFRRELEAIEDEAERAAYFNVKLQGLYDEGKALTVAEFMEIDDVIDPASTREWILRGLDTVAARLLTT</sequence>
<dbReference type="PROSITE" id="PS00188">
    <property type="entry name" value="BIOTIN"/>
    <property type="match status" value="1"/>
</dbReference>
<dbReference type="Pfam" id="PF02786">
    <property type="entry name" value="CPSase_L_D2"/>
    <property type="match status" value="1"/>
</dbReference>
<name>A0A9W6IQJ5_9PROT</name>
<evidence type="ECO:0000313" key="16">
    <source>
        <dbReference type="Proteomes" id="UP001143486"/>
    </source>
</evidence>
<dbReference type="InterPro" id="IPR051602">
    <property type="entry name" value="ACC_Biotin_Carboxylase"/>
</dbReference>
<dbReference type="InterPro" id="IPR011762">
    <property type="entry name" value="COA_CT_N"/>
</dbReference>
<feature type="domain" description="CoA carboxyltransferase N-terminal" evidence="13">
    <location>
        <begin position="572"/>
        <end position="840"/>
    </location>
</feature>
<comment type="caution">
    <text evidence="15">The sequence shown here is derived from an EMBL/GenBank/DDBJ whole genome shotgun (WGS) entry which is preliminary data.</text>
</comment>
<dbReference type="PROSITE" id="PS50989">
    <property type="entry name" value="COA_CT_CTER"/>
    <property type="match status" value="1"/>
</dbReference>
<dbReference type="SUPFAM" id="SSF52096">
    <property type="entry name" value="ClpP/crotonase"/>
    <property type="match status" value="2"/>
</dbReference>
<proteinExistence type="predicted"/>
<evidence type="ECO:0000259" key="11">
    <source>
        <dbReference type="PROSITE" id="PS50975"/>
    </source>
</evidence>
<dbReference type="Gene3D" id="3.40.50.20">
    <property type="match status" value="1"/>
</dbReference>
<dbReference type="InterPro" id="IPR011763">
    <property type="entry name" value="COA_CT_C"/>
</dbReference>
<dbReference type="SMART" id="SM00878">
    <property type="entry name" value="Biotin_carb_C"/>
    <property type="match status" value="1"/>
</dbReference>
<dbReference type="InterPro" id="IPR011761">
    <property type="entry name" value="ATP-grasp"/>
</dbReference>
<evidence type="ECO:0000256" key="4">
    <source>
        <dbReference type="ARBA" id="ARBA00022598"/>
    </source>
</evidence>
<evidence type="ECO:0000313" key="15">
    <source>
        <dbReference type="EMBL" id="GLK53286.1"/>
    </source>
</evidence>
<keyword evidence="8" id="KW-0511">Multifunctional enzyme</keyword>
<dbReference type="PANTHER" id="PTHR48095:SF5">
    <property type="entry name" value="BLL7292 PROTEIN"/>
    <property type="match status" value="1"/>
</dbReference>
<dbReference type="InterPro" id="IPR011053">
    <property type="entry name" value="Single_hybrid_motif"/>
</dbReference>
<keyword evidence="6 9" id="KW-0067">ATP-binding</keyword>
<dbReference type="SUPFAM" id="SSF51230">
    <property type="entry name" value="Single hybrid motif"/>
    <property type="match status" value="1"/>
</dbReference>
<dbReference type="InterPro" id="IPR016185">
    <property type="entry name" value="PreATP-grasp_dom_sf"/>
</dbReference>
<feature type="domain" description="Biotin carboxylation" evidence="12">
    <location>
        <begin position="1"/>
        <end position="452"/>
    </location>
</feature>
<dbReference type="Pfam" id="PF01039">
    <property type="entry name" value="Carboxyl_trans"/>
    <property type="match status" value="1"/>
</dbReference>
<dbReference type="InterPro" id="IPR034733">
    <property type="entry name" value="AcCoA_carboxyl_beta"/>
</dbReference>
<dbReference type="InterPro" id="IPR011764">
    <property type="entry name" value="Biotin_carboxylation_dom"/>
</dbReference>
<protein>
    <recommendedName>
        <fullName evidence="3">acetyl-CoA carboxylase</fullName>
        <ecNumber evidence="3">6.4.1.2</ecNumber>
    </recommendedName>
</protein>
<keyword evidence="4" id="KW-0436">Ligase</keyword>
<evidence type="ECO:0000256" key="1">
    <source>
        <dbReference type="ARBA" id="ARBA00001953"/>
    </source>
</evidence>
<dbReference type="EC" id="6.4.1.2" evidence="3"/>
<dbReference type="InterPro" id="IPR029045">
    <property type="entry name" value="ClpP/crotonase-like_dom_sf"/>
</dbReference>
<keyword evidence="15" id="KW-0670">Pyruvate</keyword>
<dbReference type="InterPro" id="IPR005481">
    <property type="entry name" value="BC-like_N"/>
</dbReference>
<reference evidence="15" key="2">
    <citation type="submission" date="2023-01" db="EMBL/GenBank/DDBJ databases">
        <authorList>
            <person name="Sun Q."/>
            <person name="Evtushenko L."/>
        </authorList>
    </citation>
    <scope>NUCLEOTIDE SEQUENCE</scope>
    <source>
        <strain evidence="15">VKM B-1513</strain>
    </source>
</reference>
<dbReference type="Gene3D" id="3.30.470.20">
    <property type="entry name" value="ATP-grasp fold, B domain"/>
    <property type="match status" value="1"/>
</dbReference>
<comment type="pathway">
    <text evidence="2">Lipid metabolism; malonyl-CoA biosynthesis; malonyl-CoA from acetyl-CoA: step 1/1.</text>
</comment>
<feature type="domain" description="ATP-grasp" evidence="11">
    <location>
        <begin position="118"/>
        <end position="316"/>
    </location>
</feature>
<evidence type="ECO:0000259" key="13">
    <source>
        <dbReference type="PROSITE" id="PS50980"/>
    </source>
</evidence>
<gene>
    <name evidence="15" type="ORF">GCM10017621_27940</name>
</gene>
<dbReference type="EMBL" id="BSFE01000009">
    <property type="protein sequence ID" value="GLK53286.1"/>
    <property type="molecule type" value="Genomic_DNA"/>
</dbReference>
<accession>A0A9W6IQJ5</accession>
<dbReference type="Pfam" id="PF00289">
    <property type="entry name" value="Biotin_carb_N"/>
    <property type="match status" value="1"/>
</dbReference>
<evidence type="ECO:0000256" key="2">
    <source>
        <dbReference type="ARBA" id="ARBA00004956"/>
    </source>
</evidence>
<feature type="domain" description="Lipoyl-binding" evidence="10">
    <location>
        <begin position="477"/>
        <end position="555"/>
    </location>
</feature>
<dbReference type="Pfam" id="PF02785">
    <property type="entry name" value="Biotin_carb_C"/>
    <property type="match status" value="1"/>
</dbReference>
<dbReference type="InterPro" id="IPR011054">
    <property type="entry name" value="Rudment_hybrid_motif"/>
</dbReference>
<dbReference type="Gene3D" id="3.30.1490.20">
    <property type="entry name" value="ATP-grasp fold, A domain"/>
    <property type="match status" value="1"/>
</dbReference>
<dbReference type="PROSITE" id="PS00867">
    <property type="entry name" value="CPSASE_2"/>
    <property type="match status" value="1"/>
</dbReference>
<keyword evidence="16" id="KW-1185">Reference proteome</keyword>
<evidence type="ECO:0000256" key="9">
    <source>
        <dbReference type="PROSITE-ProRule" id="PRU00409"/>
    </source>
</evidence>
<dbReference type="InterPro" id="IPR005479">
    <property type="entry name" value="CPAse_ATP-bd"/>
</dbReference>
<organism evidence="15 16">
    <name type="scientific">Maricaulis virginensis</name>
    <dbReference type="NCBI Taxonomy" id="144022"/>
    <lineage>
        <taxon>Bacteria</taxon>
        <taxon>Pseudomonadati</taxon>
        <taxon>Pseudomonadota</taxon>
        <taxon>Alphaproteobacteria</taxon>
        <taxon>Maricaulales</taxon>
        <taxon>Maricaulaceae</taxon>
        <taxon>Maricaulis</taxon>
    </lineage>
</organism>
<evidence type="ECO:0000259" key="10">
    <source>
        <dbReference type="PROSITE" id="PS50968"/>
    </source>
</evidence>
<evidence type="ECO:0000259" key="12">
    <source>
        <dbReference type="PROSITE" id="PS50979"/>
    </source>
</evidence>
<dbReference type="RefSeq" id="WP_271187638.1">
    <property type="nucleotide sequence ID" value="NZ_BSFE01000009.1"/>
</dbReference>
<dbReference type="GO" id="GO:0046872">
    <property type="term" value="F:metal ion binding"/>
    <property type="evidence" value="ECO:0007669"/>
    <property type="project" value="InterPro"/>
</dbReference>
<reference evidence="15" key="1">
    <citation type="journal article" date="2014" name="Int. J. Syst. Evol. Microbiol.">
        <title>Complete genome sequence of Corynebacterium casei LMG S-19264T (=DSM 44701T), isolated from a smear-ripened cheese.</title>
        <authorList>
            <consortium name="US DOE Joint Genome Institute (JGI-PGF)"/>
            <person name="Walter F."/>
            <person name="Albersmeier A."/>
            <person name="Kalinowski J."/>
            <person name="Ruckert C."/>
        </authorList>
    </citation>
    <scope>NUCLEOTIDE SEQUENCE</scope>
    <source>
        <strain evidence="15">VKM B-1513</strain>
    </source>
</reference>
<evidence type="ECO:0000256" key="3">
    <source>
        <dbReference type="ARBA" id="ARBA00013058"/>
    </source>
</evidence>
<dbReference type="Pfam" id="PF00364">
    <property type="entry name" value="Biotin_lipoyl"/>
    <property type="match status" value="1"/>
</dbReference>
<dbReference type="SUPFAM" id="SSF52440">
    <property type="entry name" value="PreATP-grasp domain"/>
    <property type="match status" value="1"/>
</dbReference>
<evidence type="ECO:0000256" key="6">
    <source>
        <dbReference type="ARBA" id="ARBA00022840"/>
    </source>
</evidence>
<keyword evidence="7" id="KW-0092">Biotin</keyword>